<protein>
    <submittedName>
        <fullName evidence="1">Uncharacterized protein</fullName>
    </submittedName>
</protein>
<comment type="caution">
    <text evidence="1">The sequence shown here is derived from an EMBL/GenBank/DDBJ whole genome shotgun (WGS) entry which is preliminary data.</text>
</comment>
<gene>
    <name evidence="1" type="ORF">FHS83_002039</name>
</gene>
<keyword evidence="2" id="KW-1185">Reference proteome</keyword>
<name>A0A846N045_9PROT</name>
<organism evidence="1 2">
    <name type="scientific">Rhizomicrobium palustre</name>
    <dbReference type="NCBI Taxonomy" id="189966"/>
    <lineage>
        <taxon>Bacteria</taxon>
        <taxon>Pseudomonadati</taxon>
        <taxon>Pseudomonadota</taxon>
        <taxon>Alphaproteobacteria</taxon>
        <taxon>Micropepsales</taxon>
        <taxon>Micropepsaceae</taxon>
        <taxon>Rhizomicrobium</taxon>
    </lineage>
</organism>
<accession>A0A846N045</accession>
<dbReference type="Proteomes" id="UP000570514">
    <property type="component" value="Unassembled WGS sequence"/>
</dbReference>
<dbReference type="EMBL" id="JAASRM010000001">
    <property type="protein sequence ID" value="NIK88721.1"/>
    <property type="molecule type" value="Genomic_DNA"/>
</dbReference>
<evidence type="ECO:0000313" key="2">
    <source>
        <dbReference type="Proteomes" id="UP000570514"/>
    </source>
</evidence>
<dbReference type="RefSeq" id="WP_167082871.1">
    <property type="nucleotide sequence ID" value="NZ_BAAADC010000001.1"/>
</dbReference>
<sequence>MADSDFVWRVNRRPRATVLELGEYMAADDKPRETILRKLKYERIAPSLIYDKLYRAVVGFLTSPTLDRRVLDACRRDLEFERDACAVIQRRENLQYELNALDAFERSLNALNIRSFIFERLPQTGRPVQSEGVHISVRPTVRIRVSRPRGKDLIGALLIDHAKGIPPKTTEAELKLTNAMSHSAAILNRQVSEILAEGGRDDEKVSTEHCIIFHTYRQQQVCCPGNSKKMMNNIDAVCRNMARGWAGVEPPAGFDPSKARYRG</sequence>
<evidence type="ECO:0000313" key="1">
    <source>
        <dbReference type="EMBL" id="NIK88721.1"/>
    </source>
</evidence>
<dbReference type="AlphaFoldDB" id="A0A846N045"/>
<reference evidence="1 2" key="1">
    <citation type="submission" date="2020-03" db="EMBL/GenBank/DDBJ databases">
        <title>Genomic Encyclopedia of Type Strains, Phase IV (KMG-IV): sequencing the most valuable type-strain genomes for metagenomic binning, comparative biology and taxonomic classification.</title>
        <authorList>
            <person name="Goeker M."/>
        </authorList>
    </citation>
    <scope>NUCLEOTIDE SEQUENCE [LARGE SCALE GENOMIC DNA]</scope>
    <source>
        <strain evidence="1 2">DSM 19867</strain>
    </source>
</reference>
<proteinExistence type="predicted"/>